<name>A0A5N6TGN2_ASPAV</name>
<dbReference type="AlphaFoldDB" id="A0A5N6TGN2"/>
<gene>
    <name evidence="7" type="ORF">BDV25DRAFT_164521</name>
</gene>
<evidence type="ECO:0000256" key="1">
    <source>
        <dbReference type="ARBA" id="ARBA00001974"/>
    </source>
</evidence>
<evidence type="ECO:0000313" key="8">
    <source>
        <dbReference type="Proteomes" id="UP000325780"/>
    </source>
</evidence>
<sequence length="440" mass="48305">MTLPPKILIVGGGVFGLSTALSLSRRHPNSQITVLEASPTIPNPHGSSVDASRIVRADYSHPLYAKLANEAIELWRNTEWGAQEDRFVQNGLLLVYPDGNTNGKEYAAKSYDNVKVMEGNNVELLTSKEEVLRVAPAYGEELNVAGGYVNWGSGWSDAEAGVRYAKKLLDQEGKVVFQHGDVQSLIYADQVTDDSQRKVTGVRLADGTSVTADLVVLATGAWTAKLVDLRGRAISTGQTVAFLRISDEEQRRLEHMPTILNFATGFFIIPPRKNLLKIARHAYGYINPKQVPVPMAEGPSMEVSLPEPGAPVPLEGEEAFRSALRQLLPSLADRPFVQTRICWYTDTPEGHFIITYHPDHPNLFLATGGSGHGYKFLPVLGDKIVDALEGKLEPELRDIWQWPAAVEGEFEGDGSRSGEKGLRLMDELAKTKKAQRKGVL</sequence>
<evidence type="ECO:0000313" key="7">
    <source>
        <dbReference type="EMBL" id="KAE8145503.1"/>
    </source>
</evidence>
<comment type="similarity">
    <text evidence="2">Belongs to the MSOX/MTOX family.</text>
</comment>
<dbReference type="Gene3D" id="3.50.50.60">
    <property type="entry name" value="FAD/NAD(P)-binding domain"/>
    <property type="match status" value="1"/>
</dbReference>
<feature type="domain" description="FAD dependent oxidoreductase" evidence="6">
    <location>
        <begin position="6"/>
        <end position="386"/>
    </location>
</feature>
<evidence type="ECO:0000256" key="2">
    <source>
        <dbReference type="ARBA" id="ARBA00010989"/>
    </source>
</evidence>
<dbReference type="OrthoDB" id="2219495at2759"/>
<accession>A0A5N6TGN2</accession>
<protein>
    <submittedName>
        <fullName evidence="7">FAD dependent oxidoreductase</fullName>
    </submittedName>
</protein>
<evidence type="ECO:0000259" key="6">
    <source>
        <dbReference type="Pfam" id="PF01266"/>
    </source>
</evidence>
<dbReference type="InterPro" id="IPR036188">
    <property type="entry name" value="FAD/NAD-bd_sf"/>
</dbReference>
<dbReference type="Pfam" id="PF01266">
    <property type="entry name" value="DAO"/>
    <property type="match status" value="1"/>
</dbReference>
<dbReference type="SUPFAM" id="SSF54373">
    <property type="entry name" value="FAD-linked reductases, C-terminal domain"/>
    <property type="match status" value="1"/>
</dbReference>
<organism evidence="7 8">
    <name type="scientific">Aspergillus avenaceus</name>
    <dbReference type="NCBI Taxonomy" id="36643"/>
    <lineage>
        <taxon>Eukaryota</taxon>
        <taxon>Fungi</taxon>
        <taxon>Dikarya</taxon>
        <taxon>Ascomycota</taxon>
        <taxon>Pezizomycotina</taxon>
        <taxon>Eurotiomycetes</taxon>
        <taxon>Eurotiomycetidae</taxon>
        <taxon>Eurotiales</taxon>
        <taxon>Aspergillaceae</taxon>
        <taxon>Aspergillus</taxon>
        <taxon>Aspergillus subgen. Circumdati</taxon>
    </lineage>
</organism>
<keyword evidence="3" id="KW-0285">Flavoprotein</keyword>
<dbReference type="EMBL" id="ML742339">
    <property type="protein sequence ID" value="KAE8145503.1"/>
    <property type="molecule type" value="Genomic_DNA"/>
</dbReference>
<evidence type="ECO:0000256" key="5">
    <source>
        <dbReference type="ARBA" id="ARBA00023002"/>
    </source>
</evidence>
<dbReference type="GO" id="GO:0050031">
    <property type="term" value="F:L-pipecolate oxidase activity"/>
    <property type="evidence" value="ECO:0007669"/>
    <property type="project" value="TreeGrafter"/>
</dbReference>
<dbReference type="GO" id="GO:0008115">
    <property type="term" value="F:sarcosine oxidase activity"/>
    <property type="evidence" value="ECO:0007669"/>
    <property type="project" value="TreeGrafter"/>
</dbReference>
<dbReference type="InterPro" id="IPR045170">
    <property type="entry name" value="MTOX"/>
</dbReference>
<evidence type="ECO:0000256" key="3">
    <source>
        <dbReference type="ARBA" id="ARBA00022630"/>
    </source>
</evidence>
<dbReference type="InterPro" id="IPR006076">
    <property type="entry name" value="FAD-dep_OxRdtase"/>
</dbReference>
<dbReference type="PANTHER" id="PTHR10961">
    <property type="entry name" value="PEROXISOMAL SARCOSINE OXIDASE"/>
    <property type="match status" value="1"/>
</dbReference>
<dbReference type="SUPFAM" id="SSF51905">
    <property type="entry name" value="FAD/NAD(P)-binding domain"/>
    <property type="match status" value="1"/>
</dbReference>
<keyword evidence="8" id="KW-1185">Reference proteome</keyword>
<dbReference type="GO" id="GO:0004657">
    <property type="term" value="F:proline dehydrogenase activity"/>
    <property type="evidence" value="ECO:0007669"/>
    <property type="project" value="TreeGrafter"/>
</dbReference>
<reference evidence="7 8" key="1">
    <citation type="submission" date="2019-04" db="EMBL/GenBank/DDBJ databases">
        <title>Friends and foes A comparative genomics study of 23 Aspergillus species from section Flavi.</title>
        <authorList>
            <consortium name="DOE Joint Genome Institute"/>
            <person name="Kjaerbolling I."/>
            <person name="Vesth T."/>
            <person name="Frisvad J.C."/>
            <person name="Nybo J.L."/>
            <person name="Theobald S."/>
            <person name="Kildgaard S."/>
            <person name="Isbrandt T."/>
            <person name="Kuo A."/>
            <person name="Sato A."/>
            <person name="Lyhne E.K."/>
            <person name="Kogle M.E."/>
            <person name="Wiebenga A."/>
            <person name="Kun R.S."/>
            <person name="Lubbers R.J."/>
            <person name="Makela M.R."/>
            <person name="Barry K."/>
            <person name="Chovatia M."/>
            <person name="Clum A."/>
            <person name="Daum C."/>
            <person name="Haridas S."/>
            <person name="He G."/>
            <person name="LaButti K."/>
            <person name="Lipzen A."/>
            <person name="Mondo S."/>
            <person name="Riley R."/>
            <person name="Salamov A."/>
            <person name="Simmons B.A."/>
            <person name="Magnuson J.K."/>
            <person name="Henrissat B."/>
            <person name="Mortensen U.H."/>
            <person name="Larsen T.O."/>
            <person name="Devries R.P."/>
            <person name="Grigoriev I.V."/>
            <person name="Machida M."/>
            <person name="Baker S.E."/>
            <person name="Andersen M.R."/>
        </authorList>
    </citation>
    <scope>NUCLEOTIDE SEQUENCE [LARGE SCALE GENOMIC DNA]</scope>
    <source>
        <strain evidence="7 8">IBT 18842</strain>
    </source>
</reference>
<keyword evidence="5" id="KW-0560">Oxidoreductase</keyword>
<comment type="cofactor">
    <cofactor evidence="1">
        <name>FAD</name>
        <dbReference type="ChEBI" id="CHEBI:57692"/>
    </cofactor>
</comment>
<dbReference type="GO" id="GO:0050660">
    <property type="term" value="F:flavin adenine dinucleotide binding"/>
    <property type="evidence" value="ECO:0007669"/>
    <property type="project" value="InterPro"/>
</dbReference>
<keyword evidence="4" id="KW-0274">FAD</keyword>
<dbReference type="Gene3D" id="3.30.9.10">
    <property type="entry name" value="D-Amino Acid Oxidase, subunit A, domain 2"/>
    <property type="match status" value="1"/>
</dbReference>
<proteinExistence type="inferred from homology"/>
<evidence type="ECO:0000256" key="4">
    <source>
        <dbReference type="ARBA" id="ARBA00022827"/>
    </source>
</evidence>
<dbReference type="PANTHER" id="PTHR10961:SF46">
    <property type="entry name" value="PEROXISOMAL SARCOSINE OXIDASE"/>
    <property type="match status" value="1"/>
</dbReference>
<dbReference type="Proteomes" id="UP000325780">
    <property type="component" value="Unassembled WGS sequence"/>
</dbReference>